<protein>
    <submittedName>
        <fullName evidence="1">Uncharacterized protein</fullName>
    </submittedName>
</protein>
<reference evidence="1 2" key="1">
    <citation type="submission" date="2018-04" db="EMBL/GenBank/DDBJ databases">
        <title>Thalassorhabdus spongiae gen. nov., sp. nov., isolated from a marine sponge in South-West Iceland.</title>
        <authorList>
            <person name="Knobloch S."/>
            <person name="Daussin A."/>
            <person name="Johannsson R."/>
            <person name="Marteinsson V.T."/>
        </authorList>
    </citation>
    <scope>NUCLEOTIDE SEQUENCE [LARGE SCALE GENOMIC DNA]</scope>
    <source>
        <strain evidence="1 2">Hp12</strain>
    </source>
</reference>
<keyword evidence="2" id="KW-1185">Reference proteome</keyword>
<evidence type="ECO:0000313" key="2">
    <source>
        <dbReference type="Proteomes" id="UP000244906"/>
    </source>
</evidence>
<accession>A0A2V1H3H4</accession>
<proteinExistence type="predicted"/>
<dbReference type="Proteomes" id="UP000244906">
    <property type="component" value="Unassembled WGS sequence"/>
</dbReference>
<gene>
    <name evidence="1" type="ORF">DC094_05830</name>
</gene>
<dbReference type="EMBL" id="QDDL01000001">
    <property type="protein sequence ID" value="PVZ72520.1"/>
    <property type="molecule type" value="Genomic_DNA"/>
</dbReference>
<organism evidence="1 2">
    <name type="scientific">Pelagibaculum spongiae</name>
    <dbReference type="NCBI Taxonomy" id="2080658"/>
    <lineage>
        <taxon>Bacteria</taxon>
        <taxon>Pseudomonadati</taxon>
        <taxon>Pseudomonadota</taxon>
        <taxon>Gammaproteobacteria</taxon>
        <taxon>Oceanospirillales</taxon>
        <taxon>Pelagibaculum</taxon>
    </lineage>
</organism>
<name>A0A2V1H3H4_9GAMM</name>
<evidence type="ECO:0000313" key="1">
    <source>
        <dbReference type="EMBL" id="PVZ72520.1"/>
    </source>
</evidence>
<sequence length="241" mass="26563">MVAAAEDTIYNSGLDWHLVNEKTSFKVADYQMPGSGNECSSTGDAFEFFGVNCDFRAIFDLVFKGQFKVVDAEDGFDVLALVERQVSNTTARKLKTVNQYRVEEQALSVNFKTNFSKHEDVDTGLVSYDVTMKFSNDIWKNRAVAKGSYGVGLVEDYYGKDGVTISGSYHGRKDIDDSAVNGYEIDGGFDFEVIQRSDEAVSMQAGKNFFYKFTNAFEKTVCAVPGATPSILDADCDGVAE</sequence>
<dbReference type="AlphaFoldDB" id="A0A2V1H3H4"/>
<comment type="caution">
    <text evidence="1">The sequence shown here is derived from an EMBL/GenBank/DDBJ whole genome shotgun (WGS) entry which is preliminary data.</text>
</comment>